<keyword evidence="7 13" id="KW-0479">Metal-binding</keyword>
<keyword evidence="12 13" id="KW-0472">Membrane</keyword>
<dbReference type="Gene3D" id="1.20.1260.140">
    <property type="entry name" value="Alternative oxidase"/>
    <property type="match status" value="2"/>
</dbReference>
<comment type="catalytic activity">
    <reaction evidence="1 13">
        <text>2 a ubiquinol + O2 = 2 a ubiquinone + 2 H2O</text>
        <dbReference type="Rhea" id="RHEA:30255"/>
        <dbReference type="Rhea" id="RHEA-COMP:9565"/>
        <dbReference type="Rhea" id="RHEA-COMP:9566"/>
        <dbReference type="ChEBI" id="CHEBI:15377"/>
        <dbReference type="ChEBI" id="CHEBI:15379"/>
        <dbReference type="ChEBI" id="CHEBI:16389"/>
        <dbReference type="ChEBI" id="CHEBI:17976"/>
        <dbReference type="EC" id="1.10.3.11"/>
    </reaction>
</comment>
<evidence type="ECO:0000256" key="5">
    <source>
        <dbReference type="ARBA" id="ARBA00022660"/>
    </source>
</evidence>
<evidence type="ECO:0000313" key="14">
    <source>
        <dbReference type="EMBL" id="KAG2653268.1"/>
    </source>
</evidence>
<evidence type="ECO:0000256" key="6">
    <source>
        <dbReference type="ARBA" id="ARBA00022692"/>
    </source>
</evidence>
<sequence>MSSRAAGSVLLHHLGPRVFGPASFPAAAAPRPLLALAGGGERGAAAVWVRLLSTAAAEAKEEAAAYKGKEEEAASKGNAGSAVAAKVEAAASKGNAGSTAVAKAEAVEAAKEGNDGKKSPGVNSYWGIEPSKLVTKDGVEWKWSCFRPWETYKPNTSIDLTRHHEPKVLLDKLAYWTVKSLRAPTDIFFQRRYGCRAMMLETVAAVPGMVGGMLLHLRSLRRFEHSGGWIRVLLEEAENERMHLMTFMEEEAIHSYTEYLKDIEDGKIENVPAPAIAIDYWQLPADATLKDVVTMVRADEAHHRDVNHFASDVHFQGMELKETPAPLEYH</sequence>
<evidence type="ECO:0000256" key="3">
    <source>
        <dbReference type="ARBA" id="ARBA00008388"/>
    </source>
</evidence>
<comment type="subcellular location">
    <subcellularLocation>
        <location evidence="2">Membrane</location>
    </subcellularLocation>
</comment>
<evidence type="ECO:0000256" key="1">
    <source>
        <dbReference type="ARBA" id="ARBA00001192"/>
    </source>
</evidence>
<proteinExistence type="inferred from homology"/>
<dbReference type="GO" id="GO:0106292">
    <property type="term" value="F:superoxide-generating NADPH oxidase activity"/>
    <property type="evidence" value="ECO:0007669"/>
    <property type="project" value="UniProtKB-ARBA"/>
</dbReference>
<keyword evidence="4" id="KW-0813">Transport</keyword>
<keyword evidence="8 13" id="KW-0249">Electron transport</keyword>
<dbReference type="AlphaFoldDB" id="A0A8T0X3P0"/>
<dbReference type="InterPro" id="IPR002680">
    <property type="entry name" value="AOX"/>
</dbReference>
<dbReference type="PANTHER" id="PTHR31803">
    <property type="entry name" value="ALTERNATIVE OXIDASE"/>
    <property type="match status" value="1"/>
</dbReference>
<keyword evidence="5 13" id="KW-0679">Respiratory chain</keyword>
<evidence type="ECO:0000256" key="8">
    <source>
        <dbReference type="ARBA" id="ARBA00022982"/>
    </source>
</evidence>
<reference evidence="14" key="1">
    <citation type="submission" date="2020-05" db="EMBL/GenBank/DDBJ databases">
        <title>WGS assembly of Panicum virgatum.</title>
        <authorList>
            <person name="Lovell J.T."/>
            <person name="Jenkins J."/>
            <person name="Shu S."/>
            <person name="Juenger T.E."/>
            <person name="Schmutz J."/>
        </authorList>
    </citation>
    <scope>NUCLEOTIDE SEQUENCE</scope>
    <source>
        <strain evidence="14">AP13</strain>
    </source>
</reference>
<evidence type="ECO:0000256" key="7">
    <source>
        <dbReference type="ARBA" id="ARBA00022723"/>
    </source>
</evidence>
<dbReference type="EC" id="1.10.3.11" evidence="13"/>
<keyword evidence="11 13" id="KW-0408">Iron</keyword>
<comment type="caution">
    <text evidence="14">The sequence shown here is derived from an EMBL/GenBank/DDBJ whole genome shotgun (WGS) entry which is preliminary data.</text>
</comment>
<dbReference type="GO" id="GO:0010230">
    <property type="term" value="P:alternative respiration"/>
    <property type="evidence" value="ECO:0007669"/>
    <property type="project" value="TreeGrafter"/>
</dbReference>
<dbReference type="PANTHER" id="PTHR31803:SF34">
    <property type="entry name" value="UBIQUINOL OXIDASE 1C, MITOCHONDRIAL"/>
    <property type="match status" value="1"/>
</dbReference>
<name>A0A8T0X3P0_PANVG</name>
<evidence type="ECO:0000256" key="4">
    <source>
        <dbReference type="ARBA" id="ARBA00022448"/>
    </source>
</evidence>
<evidence type="ECO:0000256" key="13">
    <source>
        <dbReference type="RuleBase" id="RU003779"/>
    </source>
</evidence>
<organism evidence="14 15">
    <name type="scientific">Panicum virgatum</name>
    <name type="common">Blackwell switchgrass</name>
    <dbReference type="NCBI Taxonomy" id="38727"/>
    <lineage>
        <taxon>Eukaryota</taxon>
        <taxon>Viridiplantae</taxon>
        <taxon>Streptophyta</taxon>
        <taxon>Embryophyta</taxon>
        <taxon>Tracheophyta</taxon>
        <taxon>Spermatophyta</taxon>
        <taxon>Magnoliopsida</taxon>
        <taxon>Liliopsida</taxon>
        <taxon>Poales</taxon>
        <taxon>Poaceae</taxon>
        <taxon>PACMAD clade</taxon>
        <taxon>Panicoideae</taxon>
        <taxon>Panicodae</taxon>
        <taxon>Paniceae</taxon>
        <taxon>Panicinae</taxon>
        <taxon>Panicum</taxon>
        <taxon>Panicum sect. Hiantes</taxon>
    </lineage>
</organism>
<keyword evidence="9" id="KW-1133">Transmembrane helix</keyword>
<keyword evidence="15" id="KW-1185">Reference proteome</keyword>
<dbReference type="EMBL" id="CM029038">
    <property type="protein sequence ID" value="KAG2653268.1"/>
    <property type="molecule type" value="Genomic_DNA"/>
</dbReference>
<gene>
    <name evidence="14" type="ORF">PVAP13_1NG441700</name>
</gene>
<dbReference type="GO" id="GO:0046872">
    <property type="term" value="F:metal ion binding"/>
    <property type="evidence" value="ECO:0007669"/>
    <property type="project" value="UniProtKB-UniRule"/>
</dbReference>
<evidence type="ECO:0000256" key="12">
    <source>
        <dbReference type="ARBA" id="ARBA00023136"/>
    </source>
</evidence>
<evidence type="ECO:0000256" key="11">
    <source>
        <dbReference type="ARBA" id="ARBA00023004"/>
    </source>
</evidence>
<dbReference type="InterPro" id="IPR038659">
    <property type="entry name" value="AOX_sf"/>
</dbReference>
<dbReference type="GO" id="GO:0102721">
    <property type="term" value="F:ubiquinol:oxygen oxidoreductase activity"/>
    <property type="evidence" value="ECO:0007669"/>
    <property type="project" value="UniProtKB-EC"/>
</dbReference>
<dbReference type="GO" id="GO:0016020">
    <property type="term" value="C:membrane"/>
    <property type="evidence" value="ECO:0007669"/>
    <property type="project" value="UniProtKB-SubCell"/>
</dbReference>
<accession>A0A8T0X3P0</accession>
<comment type="similarity">
    <text evidence="3 13">Belongs to the alternative oxidase family.</text>
</comment>
<dbReference type="GO" id="GO:0009916">
    <property type="term" value="F:alternative oxidase activity"/>
    <property type="evidence" value="ECO:0007669"/>
    <property type="project" value="UniProtKB-UniRule"/>
</dbReference>
<keyword evidence="10 13" id="KW-0560">Oxidoreductase</keyword>
<dbReference type="GO" id="GO:0098803">
    <property type="term" value="C:respiratory chain complex"/>
    <property type="evidence" value="ECO:0007669"/>
    <property type="project" value="UniProtKB-UniRule"/>
</dbReference>
<evidence type="ECO:0000256" key="2">
    <source>
        <dbReference type="ARBA" id="ARBA00004370"/>
    </source>
</evidence>
<evidence type="ECO:0000256" key="9">
    <source>
        <dbReference type="ARBA" id="ARBA00022989"/>
    </source>
</evidence>
<dbReference type="GO" id="GO:0005739">
    <property type="term" value="C:mitochondrion"/>
    <property type="evidence" value="ECO:0007669"/>
    <property type="project" value="TreeGrafter"/>
</dbReference>
<evidence type="ECO:0000313" key="15">
    <source>
        <dbReference type="Proteomes" id="UP000823388"/>
    </source>
</evidence>
<protein>
    <recommendedName>
        <fullName evidence="13">Ubiquinol oxidase</fullName>
        <ecNumber evidence="13">1.10.3.11</ecNumber>
    </recommendedName>
</protein>
<evidence type="ECO:0000256" key="10">
    <source>
        <dbReference type="ARBA" id="ARBA00023002"/>
    </source>
</evidence>
<keyword evidence="6 13" id="KW-0812">Transmembrane</keyword>
<dbReference type="Proteomes" id="UP000823388">
    <property type="component" value="Chromosome 1N"/>
</dbReference>
<dbReference type="Pfam" id="PF01786">
    <property type="entry name" value="AOX"/>
    <property type="match status" value="1"/>
</dbReference>
<comment type="cofactor">
    <cofactor evidence="13">
        <name>Fe cation</name>
        <dbReference type="ChEBI" id="CHEBI:24875"/>
    </cofactor>
    <text evidence="13">Binds 2 iron ions per subunit.</text>
</comment>